<evidence type="ECO:0000313" key="6">
    <source>
        <dbReference type="Proteomes" id="UP000034201"/>
    </source>
</evidence>
<protein>
    <submittedName>
        <fullName evidence="5">Iron-regulated ABC transporter ATPase SufC</fullName>
    </submittedName>
</protein>
<dbReference type="Pfam" id="PF00005">
    <property type="entry name" value="ABC_tran"/>
    <property type="match status" value="1"/>
</dbReference>
<dbReference type="PANTHER" id="PTHR43204">
    <property type="entry name" value="ABC TRANSPORTER I FAMILY MEMBER 6, CHLOROPLASTIC"/>
    <property type="match status" value="1"/>
</dbReference>
<dbReference type="PROSITE" id="PS50893">
    <property type="entry name" value="ABC_TRANSPORTER_2"/>
    <property type="match status" value="1"/>
</dbReference>
<dbReference type="PANTHER" id="PTHR43204:SF1">
    <property type="entry name" value="ABC TRANSPORTER I FAMILY MEMBER 6, CHLOROPLASTIC"/>
    <property type="match status" value="1"/>
</dbReference>
<organism evidence="5 6">
    <name type="scientific">Candidatus Adlerbacteria bacterium GW2011_GWC1_50_9</name>
    <dbReference type="NCBI Taxonomy" id="1618608"/>
    <lineage>
        <taxon>Bacteria</taxon>
        <taxon>Candidatus Adleribacteriota</taxon>
    </lineage>
</organism>
<dbReference type="GO" id="GO:0005524">
    <property type="term" value="F:ATP binding"/>
    <property type="evidence" value="ECO:0007669"/>
    <property type="project" value="UniProtKB-KW"/>
</dbReference>
<dbReference type="SUPFAM" id="SSF52540">
    <property type="entry name" value="P-loop containing nucleoside triphosphate hydrolases"/>
    <property type="match status" value="1"/>
</dbReference>
<dbReference type="GO" id="GO:0016887">
    <property type="term" value="F:ATP hydrolysis activity"/>
    <property type="evidence" value="ECO:0007669"/>
    <property type="project" value="InterPro"/>
</dbReference>
<dbReference type="InterPro" id="IPR027417">
    <property type="entry name" value="P-loop_NTPase"/>
</dbReference>
<dbReference type="PATRIC" id="fig|1618608.3.peg.340"/>
<reference evidence="5 6" key="1">
    <citation type="journal article" date="2015" name="Nature">
        <title>rRNA introns, odd ribosomes, and small enigmatic genomes across a large radiation of phyla.</title>
        <authorList>
            <person name="Brown C.T."/>
            <person name="Hug L.A."/>
            <person name="Thomas B.C."/>
            <person name="Sharon I."/>
            <person name="Castelle C.J."/>
            <person name="Singh A."/>
            <person name="Wilkins M.J."/>
            <person name="Williams K.H."/>
            <person name="Banfield J.F."/>
        </authorList>
    </citation>
    <scope>NUCLEOTIDE SEQUENCE [LARGE SCALE GENOMIC DNA]</scope>
</reference>
<evidence type="ECO:0000313" key="5">
    <source>
        <dbReference type="EMBL" id="KKW20843.1"/>
    </source>
</evidence>
<feature type="domain" description="ABC transporter" evidence="4">
    <location>
        <begin position="4"/>
        <end position="232"/>
    </location>
</feature>
<dbReference type="CDD" id="cd03217">
    <property type="entry name" value="ABC_FeS_Assembly"/>
    <property type="match status" value="1"/>
</dbReference>
<name>A0A0G1WPS0_9BACT</name>
<accession>A0A0G1WPS0</accession>
<evidence type="ECO:0000259" key="4">
    <source>
        <dbReference type="PROSITE" id="PS50893"/>
    </source>
</evidence>
<gene>
    <name evidence="5" type="ORF">UY61_C0021G0015</name>
</gene>
<dbReference type="EMBL" id="LCQQ01000021">
    <property type="protein sequence ID" value="KKW20843.1"/>
    <property type="molecule type" value="Genomic_DNA"/>
</dbReference>
<keyword evidence="2" id="KW-0547">Nucleotide-binding</keyword>
<comment type="similarity">
    <text evidence="1">Belongs to the ABC transporter superfamily. Ycf16 family.</text>
</comment>
<evidence type="ECO:0000256" key="1">
    <source>
        <dbReference type="ARBA" id="ARBA00006216"/>
    </source>
</evidence>
<evidence type="ECO:0000256" key="3">
    <source>
        <dbReference type="ARBA" id="ARBA00022840"/>
    </source>
</evidence>
<dbReference type="Proteomes" id="UP000034201">
    <property type="component" value="Unassembled WGS sequence"/>
</dbReference>
<dbReference type="SMART" id="SM00382">
    <property type="entry name" value="AAA"/>
    <property type="match status" value="1"/>
</dbReference>
<proteinExistence type="inferred from homology"/>
<dbReference type="Gene3D" id="3.40.50.300">
    <property type="entry name" value="P-loop containing nucleotide triphosphate hydrolases"/>
    <property type="match status" value="1"/>
</dbReference>
<sequence>MESLVIKNLSVEVGGREVVKNVSFRIGPGEITAIVGPNGSGKSSLAYAIMGHPEYRVTRGSVYLGASDLLALAPEERARAGIFLSFQEPPEIGGITVKSFLHEVKDVSGDYQTVLSGFRIGESFLERFLNEGFSGGEKKKSEILQLFARRPKFAILDEIDTGLDIDSLSVIPEILRGLARTGTGILVITHSTKFLGALSPDVVSLFSNGVIVEIIVETGGTEIISRLEKNGYEKITSYVRTP</sequence>
<dbReference type="InterPro" id="IPR003593">
    <property type="entry name" value="AAA+_ATPase"/>
</dbReference>
<dbReference type="NCBIfam" id="TIGR01978">
    <property type="entry name" value="sufC"/>
    <property type="match status" value="1"/>
</dbReference>
<evidence type="ECO:0000256" key="2">
    <source>
        <dbReference type="ARBA" id="ARBA00022741"/>
    </source>
</evidence>
<comment type="caution">
    <text evidence="5">The sequence shown here is derived from an EMBL/GenBank/DDBJ whole genome shotgun (WGS) entry which is preliminary data.</text>
</comment>
<dbReference type="AlphaFoldDB" id="A0A0G1WPS0"/>
<dbReference type="InterPro" id="IPR003439">
    <property type="entry name" value="ABC_transporter-like_ATP-bd"/>
</dbReference>
<keyword evidence="3" id="KW-0067">ATP-binding</keyword>
<dbReference type="InterPro" id="IPR010230">
    <property type="entry name" value="FeS-cluster_ATPase_SufC"/>
</dbReference>